<reference evidence="1 2" key="1">
    <citation type="journal article" date="2019" name="Emerg. Microbes Infect.">
        <title>Comprehensive subspecies identification of 175 nontuberculous mycobacteria species based on 7547 genomic profiles.</title>
        <authorList>
            <person name="Matsumoto Y."/>
            <person name="Kinjo T."/>
            <person name="Motooka D."/>
            <person name="Nabeya D."/>
            <person name="Jung N."/>
            <person name="Uechi K."/>
            <person name="Horii T."/>
            <person name="Iida T."/>
            <person name="Fujita J."/>
            <person name="Nakamura S."/>
        </authorList>
    </citation>
    <scope>NUCLEOTIDE SEQUENCE [LARGE SCALE GENOMIC DNA]</scope>
    <source>
        <strain evidence="1 2">JCM 6399</strain>
    </source>
</reference>
<accession>A0A9W4BC68</accession>
<dbReference type="KEGG" id="mgau:MGALJ_48190"/>
<dbReference type="EMBL" id="AP022601">
    <property type="protein sequence ID" value="BBY95150.1"/>
    <property type="molecule type" value="Genomic_DNA"/>
</dbReference>
<dbReference type="RefSeq" id="WP_163733846.1">
    <property type="nucleotide sequence ID" value="NZ_AP022601.1"/>
</dbReference>
<keyword evidence="2" id="KW-1185">Reference proteome</keyword>
<gene>
    <name evidence="1" type="ORF">MGALJ_48190</name>
</gene>
<organism evidence="1 2">
    <name type="scientific">Mycobacterium gallinarum</name>
    <dbReference type="NCBI Taxonomy" id="39689"/>
    <lineage>
        <taxon>Bacteria</taxon>
        <taxon>Bacillati</taxon>
        <taxon>Actinomycetota</taxon>
        <taxon>Actinomycetes</taxon>
        <taxon>Mycobacteriales</taxon>
        <taxon>Mycobacteriaceae</taxon>
        <taxon>Mycobacterium</taxon>
    </lineage>
</organism>
<protein>
    <submittedName>
        <fullName evidence="1">Uncharacterized protein</fullName>
    </submittedName>
</protein>
<name>A0A9W4BC68_9MYCO</name>
<dbReference type="AlphaFoldDB" id="A0A9W4BC68"/>
<proteinExistence type="predicted"/>
<dbReference type="Proteomes" id="UP000465785">
    <property type="component" value="Chromosome"/>
</dbReference>
<evidence type="ECO:0000313" key="1">
    <source>
        <dbReference type="EMBL" id="BBY95150.1"/>
    </source>
</evidence>
<evidence type="ECO:0000313" key="2">
    <source>
        <dbReference type="Proteomes" id="UP000465785"/>
    </source>
</evidence>
<sequence length="160" mass="16831">MAGLFRKLFRIGKLPADMRTGVDSEGVIYLGEYLGVVLRFTGQVPGRKSVGLVRGYGGALALTNTRVLATVSAVPGKGGRAVDQPWNAPQSGAVKGTLSESGLLLEVADLSQVDPEFSGTLSLTFKAELPADVLSRVPSRTLAFDVPPKFVYSVLGIPRG</sequence>